<dbReference type="KEGG" id="grc:GI584_10630"/>
<feature type="compositionally biased region" description="Low complexity" evidence="1">
    <location>
        <begin position="537"/>
        <end position="548"/>
    </location>
</feature>
<keyword evidence="2" id="KW-1133">Transmembrane helix</keyword>
<evidence type="ECO:0000313" key="6">
    <source>
        <dbReference type="EMBL" id="QGH34456.1"/>
    </source>
</evidence>
<evidence type="ECO:0000256" key="3">
    <source>
        <dbReference type="SAM" id="SignalP"/>
    </source>
</evidence>
<dbReference type="Proteomes" id="UP000339690">
    <property type="component" value="Chromosome"/>
</dbReference>
<evidence type="ECO:0000259" key="4">
    <source>
        <dbReference type="Pfam" id="PF09972"/>
    </source>
</evidence>
<feature type="transmembrane region" description="Helical" evidence="2">
    <location>
        <begin position="396"/>
        <end position="416"/>
    </location>
</feature>
<evidence type="ECO:0000259" key="5">
    <source>
        <dbReference type="Pfam" id="PF20990"/>
    </source>
</evidence>
<proteinExistence type="predicted"/>
<feature type="domain" description="DUF2207" evidence="4">
    <location>
        <begin position="27"/>
        <end position="192"/>
    </location>
</feature>
<feature type="signal peptide" evidence="3">
    <location>
        <begin position="1"/>
        <end position="23"/>
    </location>
</feature>
<dbReference type="InterPro" id="IPR018702">
    <property type="entry name" value="DUF2207"/>
</dbReference>
<keyword evidence="2" id="KW-0812">Transmembrane</keyword>
<dbReference type="Pfam" id="PF20990">
    <property type="entry name" value="DUF2207_C"/>
    <property type="match status" value="1"/>
</dbReference>
<evidence type="ECO:0000313" key="7">
    <source>
        <dbReference type="Proteomes" id="UP000339690"/>
    </source>
</evidence>
<name>A0A5Q2TIF5_9BACI</name>
<dbReference type="EMBL" id="CP045915">
    <property type="protein sequence ID" value="QGH34456.1"/>
    <property type="molecule type" value="Genomic_DNA"/>
</dbReference>
<reference evidence="6 7" key="1">
    <citation type="submission" date="2019-11" db="EMBL/GenBank/DDBJ databases">
        <title>Gracilibacillus salitolerans sp. nov., a moderate halophile isolated from a saline soil in northwest China.</title>
        <authorList>
            <person name="Gan L."/>
        </authorList>
    </citation>
    <scope>NUCLEOTIDE SEQUENCE [LARGE SCALE GENOMIC DNA]</scope>
    <source>
        <strain evidence="6 7">SCU50</strain>
    </source>
</reference>
<gene>
    <name evidence="6" type="ORF">GI584_10630</name>
</gene>
<accession>A0A5Q2TIF5</accession>
<dbReference type="RefSeq" id="WP_153791212.1">
    <property type="nucleotide sequence ID" value="NZ_CP045915.1"/>
</dbReference>
<keyword evidence="7" id="KW-1185">Reference proteome</keyword>
<keyword evidence="3" id="KW-0732">Signal</keyword>
<dbReference type="InterPro" id="IPR048389">
    <property type="entry name" value="YciQ-like_C"/>
</dbReference>
<feature type="chain" id="PRO_5024455546" evidence="3">
    <location>
        <begin position="24"/>
        <end position="566"/>
    </location>
</feature>
<evidence type="ECO:0000256" key="2">
    <source>
        <dbReference type="SAM" id="Phobius"/>
    </source>
</evidence>
<dbReference type="AlphaFoldDB" id="A0A5Q2TIF5"/>
<feature type="domain" description="Predicted membrane protein YciQ-like C-terminal" evidence="5">
    <location>
        <begin position="285"/>
        <end position="459"/>
    </location>
</feature>
<feature type="compositionally biased region" description="Gly residues" evidence="1">
    <location>
        <begin position="549"/>
        <end position="566"/>
    </location>
</feature>
<evidence type="ECO:0000256" key="1">
    <source>
        <dbReference type="SAM" id="MobiDB-lite"/>
    </source>
</evidence>
<feature type="region of interest" description="Disordered" evidence="1">
    <location>
        <begin position="537"/>
        <end position="566"/>
    </location>
</feature>
<feature type="transmembrane region" description="Helical" evidence="2">
    <location>
        <begin position="422"/>
        <end position="440"/>
    </location>
</feature>
<dbReference type="Pfam" id="PF09972">
    <property type="entry name" value="DUF2207"/>
    <property type="match status" value="1"/>
</dbReference>
<keyword evidence="2" id="KW-0472">Membrane</keyword>
<sequence length="566" mass="63862">MKKNLVLIAFVFSIFLLPQHVFAVDFSITNTEINAYLQENGDVQVTEQHAYQFDSDFNGITRTLIPKEQTQIKEFQAFEKNKPLDVEQEENLYKIYRSGSEQEIQIDLSYTITDGVEVYTDLAQFYWPFFDSSNESTYQNMDIFIHPPQTTGEVLTLGYDEAYGTSSIASDGIVHFAMGEVESGTNGDIRVAYDASLFPTANLKEDNTIREDILANKAKLKEEQAAYANRRDLLSRISPYIVSGLFIYVIVLVIAVWRKKNRRLREVERSSKQSLYLPNQEMSLPATMLYMRNMSASSELISAALLDLVRKGYVKRDGESKFVIVDPNTDFQHESILIEWLFNKIGENGVFSLSDLDAYTKNKDNHSTYNSDFAKWVQAVKEEVKQNHLFEKKKRVRWTAGIVSLLMIPFIIILGVHSLFTWMALSIFLSLTLLLFAIIYQPKTIQGVRISQQWKELSSNYKNIGERDWNDWMSDEQMQAYIYAIGTGNKSMQKKYEHLSKNLSATTTTDSSLQTNDLVMFVLIASAVTNQFDKTDSTVSATTSSSGSVPGGGTGVGGGGGGSGAF</sequence>
<feature type="transmembrane region" description="Helical" evidence="2">
    <location>
        <begin position="237"/>
        <end position="257"/>
    </location>
</feature>
<organism evidence="6 7">
    <name type="scientific">Gracilibacillus salitolerans</name>
    <dbReference type="NCBI Taxonomy" id="2663022"/>
    <lineage>
        <taxon>Bacteria</taxon>
        <taxon>Bacillati</taxon>
        <taxon>Bacillota</taxon>
        <taxon>Bacilli</taxon>
        <taxon>Bacillales</taxon>
        <taxon>Bacillaceae</taxon>
        <taxon>Gracilibacillus</taxon>
    </lineage>
</organism>
<protein>
    <submittedName>
        <fullName evidence="6">DUF2207 domain-containing protein</fullName>
    </submittedName>
</protein>